<gene>
    <name evidence="1" type="ORF">ACFW6T_18090</name>
</gene>
<dbReference type="RefSeq" id="WP_380314820.1">
    <property type="nucleotide sequence ID" value="NZ_JBHYPW010000001.1"/>
</dbReference>
<dbReference type="Gene3D" id="1.25.10.10">
    <property type="entry name" value="Leucine-rich Repeat Variant"/>
    <property type="match status" value="1"/>
</dbReference>
<protein>
    <submittedName>
        <fullName evidence="1">HEAT repeat domain-containing protein</fullName>
    </submittedName>
</protein>
<dbReference type="EMBL" id="JBHYPX010000035">
    <property type="protein sequence ID" value="MFE1353895.1"/>
    <property type="molecule type" value="Genomic_DNA"/>
</dbReference>
<dbReference type="InterPro" id="IPR011989">
    <property type="entry name" value="ARM-like"/>
</dbReference>
<evidence type="ECO:0000313" key="2">
    <source>
        <dbReference type="Proteomes" id="UP001599542"/>
    </source>
</evidence>
<dbReference type="Proteomes" id="UP001599542">
    <property type="component" value="Unassembled WGS sequence"/>
</dbReference>
<name>A0ABW6GMC1_9ACTN</name>
<organism evidence="1 2">
    <name type="scientific">Kitasatospora phosalacinea</name>
    <dbReference type="NCBI Taxonomy" id="2065"/>
    <lineage>
        <taxon>Bacteria</taxon>
        <taxon>Bacillati</taxon>
        <taxon>Actinomycetota</taxon>
        <taxon>Actinomycetes</taxon>
        <taxon>Kitasatosporales</taxon>
        <taxon>Streptomycetaceae</taxon>
        <taxon>Kitasatospora</taxon>
    </lineage>
</organism>
<evidence type="ECO:0000313" key="1">
    <source>
        <dbReference type="EMBL" id="MFE1353895.1"/>
    </source>
</evidence>
<reference evidence="1 2" key="1">
    <citation type="submission" date="2024-09" db="EMBL/GenBank/DDBJ databases">
        <title>The Natural Products Discovery Center: Release of the First 8490 Sequenced Strains for Exploring Actinobacteria Biosynthetic Diversity.</title>
        <authorList>
            <person name="Kalkreuter E."/>
            <person name="Kautsar S.A."/>
            <person name="Yang D."/>
            <person name="Bader C.D."/>
            <person name="Teijaro C.N."/>
            <person name="Fluegel L."/>
            <person name="Davis C.M."/>
            <person name="Simpson J.R."/>
            <person name="Lauterbach L."/>
            <person name="Steele A.D."/>
            <person name="Gui C."/>
            <person name="Meng S."/>
            <person name="Li G."/>
            <person name="Viehrig K."/>
            <person name="Ye F."/>
            <person name="Su P."/>
            <person name="Kiefer A.F."/>
            <person name="Nichols A."/>
            <person name="Cepeda A.J."/>
            <person name="Yan W."/>
            <person name="Fan B."/>
            <person name="Jiang Y."/>
            <person name="Adhikari A."/>
            <person name="Zheng C.-J."/>
            <person name="Schuster L."/>
            <person name="Cowan T.M."/>
            <person name="Smanski M.J."/>
            <person name="Chevrette M.G."/>
            <person name="De Carvalho L.P.S."/>
            <person name="Shen B."/>
        </authorList>
    </citation>
    <scope>NUCLEOTIDE SEQUENCE [LARGE SCALE GENOMIC DNA]</scope>
    <source>
        <strain evidence="1 2">NPDC058753</strain>
    </source>
</reference>
<accession>A0ABW6GMC1</accession>
<sequence>MGWQGGPDTPALWSKGGVDFYAGTMDDVRLVFANMPIETKDSFNYDAIPWGNFHHAYGSGSDVPARLEEIRSGSEEDSRLALTWLWSSLLHSETGCAAGALTVPFLIRIAATHRFHRAVILNIVARLARRQHMGDGSRTGLLRAARADDLLAFESSGYLANWSIQAARQAVAADADLLLPLLEDIDPEVRQQAAYALAASAGRSEAVVEFLHSRLRVEDDPAVRACIVLAIGQLAWENRHAATIDQMRTWWQDVTRPAEVRVCAALSWLCLTDDAVADDLRAFLDASATDGLAALLAPIPWMIHVDDEGGGLHSCLDQMYNPEKYLQFTESLN</sequence>
<dbReference type="SUPFAM" id="SSF48371">
    <property type="entry name" value="ARM repeat"/>
    <property type="match status" value="1"/>
</dbReference>
<proteinExistence type="predicted"/>
<keyword evidence="2" id="KW-1185">Reference proteome</keyword>
<comment type="caution">
    <text evidence="1">The sequence shown here is derived from an EMBL/GenBank/DDBJ whole genome shotgun (WGS) entry which is preliminary data.</text>
</comment>
<dbReference type="InterPro" id="IPR016024">
    <property type="entry name" value="ARM-type_fold"/>
</dbReference>
<dbReference type="Pfam" id="PF13646">
    <property type="entry name" value="HEAT_2"/>
    <property type="match status" value="1"/>
</dbReference>